<feature type="region of interest" description="Disordered" evidence="1">
    <location>
        <begin position="1"/>
        <end position="67"/>
    </location>
</feature>
<gene>
    <name evidence="3" type="ORF">AsFPU1_0148</name>
</gene>
<dbReference type="NCBIfam" id="TIGR01451">
    <property type="entry name" value="B_ant_repeat"/>
    <property type="match status" value="2"/>
</dbReference>
<dbReference type="InterPro" id="IPR013783">
    <property type="entry name" value="Ig-like_fold"/>
</dbReference>
<dbReference type="PANTHER" id="PTHR34819">
    <property type="entry name" value="LARGE CYSTEINE-RICH PERIPLASMIC PROTEIN OMCB"/>
    <property type="match status" value="1"/>
</dbReference>
<dbReference type="InterPro" id="IPR001343">
    <property type="entry name" value="Hemolysn_Ca-bd"/>
</dbReference>
<name>A0A401IBY7_APHSA</name>
<dbReference type="GO" id="GO:0005509">
    <property type="term" value="F:calcium ion binding"/>
    <property type="evidence" value="ECO:0007669"/>
    <property type="project" value="InterPro"/>
</dbReference>
<dbReference type="EMBL" id="BDQK01000001">
    <property type="protein sequence ID" value="GBF78759.1"/>
    <property type="molecule type" value="Genomic_DNA"/>
</dbReference>
<dbReference type="Pfam" id="PF00353">
    <property type="entry name" value="HemolysinCabind"/>
    <property type="match status" value="2"/>
</dbReference>
<dbReference type="SUPFAM" id="SSF51120">
    <property type="entry name" value="beta-Roll"/>
    <property type="match status" value="1"/>
</dbReference>
<proteinExistence type="predicted"/>
<evidence type="ECO:0000313" key="4">
    <source>
        <dbReference type="Proteomes" id="UP000287247"/>
    </source>
</evidence>
<feature type="compositionally biased region" description="Low complexity" evidence="1">
    <location>
        <begin position="12"/>
        <end position="28"/>
    </location>
</feature>
<sequence length="472" mass="48910">MAGDEIIFGTSGSDNLDGGSGNDIIDGLEGNDVLDGGEDNDILRGGSGNDTLTGGTGSDSFAFGSPTEGVDTIEDFESSEGDRIVVSAAGFGGGLTPDATLPESEFVLGTSAADSDDRFIYDPGTGNLFFDPDGTGDAPQQQIATLTGAPSLSASDIFVSGSSTTPTIKITDPATDVTATEVTIEWNAFDVDSEATISLFYDTDNQGFDGVLIVDGIAETDGQGSFIWNTENVPQEDYFIYAKIVDEKNVPLFSYSKGQIRLKPAEEADLSVTQTASATSVGLGETFTYTIQVTNNGSVTSKGVTLVETLPEPVTFVSASLTPFQQTDNTFTFDIGDLGAGESQTVEISVIAPTLLTGSITSSTSVSSQTNDPDTTNNLASLSTEVTAPELPDLAITRTDSSGAVNLKTPYSYTLTVTNNGSVAATEVVLTERLPSTVDVISATTNIPGLQPNPVDIIGNGYSNCNIGNYPS</sequence>
<dbReference type="InterPro" id="IPR018511">
    <property type="entry name" value="Hemolysin-typ_Ca-bd_CS"/>
</dbReference>
<organism evidence="3 4">
    <name type="scientific">Aphanothece sacrum FPU1</name>
    <dbReference type="NCBI Taxonomy" id="1920663"/>
    <lineage>
        <taxon>Bacteria</taxon>
        <taxon>Bacillati</taxon>
        <taxon>Cyanobacteriota</taxon>
        <taxon>Cyanophyceae</taxon>
        <taxon>Oscillatoriophycideae</taxon>
        <taxon>Chroococcales</taxon>
        <taxon>Aphanothecaceae</taxon>
        <taxon>Aphanothece</taxon>
    </lineage>
</organism>
<dbReference type="Proteomes" id="UP000287247">
    <property type="component" value="Unassembled WGS sequence"/>
</dbReference>
<dbReference type="InterPro" id="IPR051172">
    <property type="entry name" value="Chlamydia_OmcB"/>
</dbReference>
<evidence type="ECO:0000313" key="3">
    <source>
        <dbReference type="EMBL" id="GBF78759.1"/>
    </source>
</evidence>
<dbReference type="InterPro" id="IPR001434">
    <property type="entry name" value="OmcB-like_DUF11"/>
</dbReference>
<dbReference type="OrthoDB" id="423639at2"/>
<evidence type="ECO:0000256" key="1">
    <source>
        <dbReference type="SAM" id="MobiDB-lite"/>
    </source>
</evidence>
<feature type="domain" description="DUF11" evidence="2">
    <location>
        <begin position="269"/>
        <end position="383"/>
    </location>
</feature>
<dbReference type="Pfam" id="PF01345">
    <property type="entry name" value="DUF11"/>
    <property type="match status" value="2"/>
</dbReference>
<dbReference type="AlphaFoldDB" id="A0A401IBY7"/>
<dbReference type="Gene3D" id="2.60.40.10">
    <property type="entry name" value="Immunoglobulins"/>
    <property type="match status" value="1"/>
</dbReference>
<dbReference type="InterPro" id="IPR047589">
    <property type="entry name" value="DUF11_rpt"/>
</dbReference>
<reference evidence="4" key="1">
    <citation type="submission" date="2017-05" db="EMBL/GenBank/DDBJ databases">
        <title>Physiological properties and genetic analysis related to exopolysaccharide production of fresh-water unicellular cyanobacterium Aphanothece sacrum, Suizenji Nori, that has been cultured as a food source in Japan.</title>
        <authorList>
            <person name="Kanesaki Y."/>
            <person name="Yoshikawa S."/>
            <person name="Ohki K."/>
        </authorList>
    </citation>
    <scope>NUCLEOTIDE SEQUENCE [LARGE SCALE GENOMIC DNA]</scope>
    <source>
        <strain evidence="4">FPU1</strain>
    </source>
</reference>
<dbReference type="Gene3D" id="2.150.10.10">
    <property type="entry name" value="Serralysin-like metalloprotease, C-terminal"/>
    <property type="match status" value="1"/>
</dbReference>
<accession>A0A401IBY7</accession>
<dbReference type="PRINTS" id="PR00313">
    <property type="entry name" value="CABNDNGRPT"/>
</dbReference>
<protein>
    <recommendedName>
        <fullName evidence="2">DUF11 domain-containing protein</fullName>
    </recommendedName>
</protein>
<dbReference type="PROSITE" id="PS00330">
    <property type="entry name" value="HEMOLYSIN_CALCIUM"/>
    <property type="match status" value="2"/>
</dbReference>
<evidence type="ECO:0000259" key="2">
    <source>
        <dbReference type="Pfam" id="PF01345"/>
    </source>
</evidence>
<feature type="domain" description="DUF11" evidence="2">
    <location>
        <begin position="393"/>
        <end position="446"/>
    </location>
</feature>
<dbReference type="RefSeq" id="WP_124969718.1">
    <property type="nucleotide sequence ID" value="NZ_BDQK01000001.1"/>
</dbReference>
<comment type="caution">
    <text evidence="3">The sequence shown here is derived from an EMBL/GenBank/DDBJ whole genome shotgun (WGS) entry which is preliminary data.</text>
</comment>
<keyword evidence="4" id="KW-1185">Reference proteome</keyword>
<dbReference type="InterPro" id="IPR011049">
    <property type="entry name" value="Serralysin-like_metalloprot_C"/>
</dbReference>
<dbReference type="PANTHER" id="PTHR34819:SF3">
    <property type="entry name" value="CELL SURFACE PROTEIN"/>
    <property type="match status" value="1"/>
</dbReference>